<feature type="transmembrane region" description="Helical" evidence="4">
    <location>
        <begin position="238"/>
        <end position="259"/>
    </location>
</feature>
<feature type="transmembrane region" description="Helical" evidence="4">
    <location>
        <begin position="159"/>
        <end position="181"/>
    </location>
</feature>
<dbReference type="Gene3D" id="1.20.1250.20">
    <property type="entry name" value="MFS general substrate transporter like domains"/>
    <property type="match status" value="1"/>
</dbReference>
<evidence type="ECO:0000256" key="1">
    <source>
        <dbReference type="ARBA" id="ARBA00022692"/>
    </source>
</evidence>
<dbReference type="InterPro" id="IPR011701">
    <property type="entry name" value="MFS"/>
</dbReference>
<dbReference type="EMBL" id="LBWS01000033">
    <property type="protein sequence ID" value="KKR14157.1"/>
    <property type="molecule type" value="Genomic_DNA"/>
</dbReference>
<feature type="transmembrane region" description="Helical" evidence="4">
    <location>
        <begin position="208"/>
        <end position="226"/>
    </location>
</feature>
<dbReference type="Pfam" id="PF07690">
    <property type="entry name" value="MFS_1"/>
    <property type="match status" value="1"/>
</dbReference>
<feature type="domain" description="Major facilitator superfamily (MFS) profile" evidence="5">
    <location>
        <begin position="1"/>
        <end position="386"/>
    </location>
</feature>
<dbReference type="PANTHER" id="PTHR23530:SF1">
    <property type="entry name" value="PERMEASE, MAJOR FACILITATOR SUPERFAMILY-RELATED"/>
    <property type="match status" value="1"/>
</dbReference>
<evidence type="ECO:0000313" key="7">
    <source>
        <dbReference type="Proteomes" id="UP000034048"/>
    </source>
</evidence>
<evidence type="ECO:0000256" key="4">
    <source>
        <dbReference type="SAM" id="Phobius"/>
    </source>
</evidence>
<feature type="transmembrane region" description="Helical" evidence="4">
    <location>
        <begin position="12"/>
        <end position="31"/>
    </location>
</feature>
<dbReference type="InterPro" id="IPR053160">
    <property type="entry name" value="MFS_DHA3_Transporter"/>
</dbReference>
<evidence type="ECO:0000259" key="5">
    <source>
        <dbReference type="PROSITE" id="PS50850"/>
    </source>
</evidence>
<reference evidence="6 7" key="1">
    <citation type="journal article" date="2015" name="Nature">
        <title>rRNA introns, odd ribosomes, and small enigmatic genomes across a large radiation of phyla.</title>
        <authorList>
            <person name="Brown C.T."/>
            <person name="Hug L.A."/>
            <person name="Thomas B.C."/>
            <person name="Sharon I."/>
            <person name="Castelle C.J."/>
            <person name="Singh A."/>
            <person name="Wilkins M.J."/>
            <person name="Williams K.H."/>
            <person name="Banfield J.F."/>
        </authorList>
    </citation>
    <scope>NUCLEOTIDE SEQUENCE [LARGE SCALE GENOMIC DNA]</scope>
</reference>
<proteinExistence type="predicted"/>
<feature type="transmembrane region" description="Helical" evidence="4">
    <location>
        <begin position="358"/>
        <end position="380"/>
    </location>
</feature>
<evidence type="ECO:0000256" key="2">
    <source>
        <dbReference type="ARBA" id="ARBA00022989"/>
    </source>
</evidence>
<dbReference type="GO" id="GO:0022857">
    <property type="term" value="F:transmembrane transporter activity"/>
    <property type="evidence" value="ECO:0007669"/>
    <property type="project" value="InterPro"/>
</dbReference>
<dbReference type="AlphaFoldDB" id="A0A0G0RKK7"/>
<evidence type="ECO:0000256" key="3">
    <source>
        <dbReference type="ARBA" id="ARBA00023136"/>
    </source>
</evidence>
<protein>
    <submittedName>
        <fullName evidence="6">Transporter, major facilitator family</fullName>
    </submittedName>
</protein>
<name>A0A0G0RKK7_9BACT</name>
<organism evidence="6 7">
    <name type="scientific">Candidatus Falkowbacteria bacterium GW2011_GWA2_39_24</name>
    <dbReference type="NCBI Taxonomy" id="1618634"/>
    <lineage>
        <taxon>Bacteria</taxon>
        <taxon>Candidatus Falkowiibacteriota</taxon>
    </lineage>
</organism>
<dbReference type="InterPro" id="IPR036259">
    <property type="entry name" value="MFS_trans_sf"/>
</dbReference>
<evidence type="ECO:0000313" key="6">
    <source>
        <dbReference type="EMBL" id="KKR14157.1"/>
    </source>
</evidence>
<dbReference type="InterPro" id="IPR020846">
    <property type="entry name" value="MFS_dom"/>
</dbReference>
<keyword evidence="3 4" id="KW-0472">Membrane</keyword>
<dbReference type="Proteomes" id="UP000034048">
    <property type="component" value="Unassembled WGS sequence"/>
</dbReference>
<keyword evidence="2 4" id="KW-1133">Transmembrane helix</keyword>
<feature type="transmembrane region" description="Helical" evidence="4">
    <location>
        <begin position="280"/>
        <end position="308"/>
    </location>
</feature>
<dbReference type="PROSITE" id="PS50850">
    <property type="entry name" value="MFS"/>
    <property type="match status" value="1"/>
</dbReference>
<dbReference type="PANTHER" id="PTHR23530">
    <property type="entry name" value="TRANSPORT PROTEIN-RELATED"/>
    <property type="match status" value="1"/>
</dbReference>
<gene>
    <name evidence="6" type="ORF">UT42_C0033G0003</name>
</gene>
<accession>A0A0G0RKK7</accession>
<sequence>MRQVHKFYWASFLKNQTYFTPIIILFLQFNHLDLQQVFWIFTIGSIFNFVSEIPTGIIADLYGKRKSIALSKFLIFTSFVFFGFATSFWFFVLAQIIYELGQSFRSGTETAYAYDYLQQNPKEPSYTEVKGKQKFYARIGESLAAAIGGLIASHFGYNMVFFVAAIPAFINWLMNLTWVTIKESTDKFNLRNSYQHIRHAFRKFKNSTLIIITINITIFTAVLAALNKFVQPYMANVGIPIATIGLVYALALGFTALITRYSYKLEQKFGDIKTMNWLSVLAIIPALIIGLGYSSIIGVILFFLVVIAENIRSPIENSIFHDNISSKERATMGSILELIKSLGKIAILPLAGYLTETFSMATAILIMALLLLINSLFFFIRKNSSALERA</sequence>
<feature type="transmembrane region" description="Helical" evidence="4">
    <location>
        <begin position="37"/>
        <end position="61"/>
    </location>
</feature>
<keyword evidence="1 4" id="KW-0812">Transmembrane</keyword>
<dbReference type="SUPFAM" id="SSF103473">
    <property type="entry name" value="MFS general substrate transporter"/>
    <property type="match status" value="1"/>
</dbReference>
<comment type="caution">
    <text evidence="6">The sequence shown here is derived from an EMBL/GenBank/DDBJ whole genome shotgun (WGS) entry which is preliminary data.</text>
</comment>
<feature type="transmembrane region" description="Helical" evidence="4">
    <location>
        <begin position="73"/>
        <end position="98"/>
    </location>
</feature>